<feature type="domain" description="Mannosidase Ig/CBM-like" evidence="5">
    <location>
        <begin position="665"/>
        <end position="745"/>
    </location>
</feature>
<evidence type="ECO:0008006" key="10">
    <source>
        <dbReference type="Google" id="ProtNLM"/>
    </source>
</evidence>
<evidence type="ECO:0000313" key="8">
    <source>
        <dbReference type="EMBL" id="KAK2614722.1"/>
    </source>
</evidence>
<dbReference type="PANTHER" id="PTHR43536">
    <property type="entry name" value="MANNOSYLGLYCOPROTEIN ENDO-BETA-MANNOSIDASE"/>
    <property type="match status" value="1"/>
</dbReference>
<comment type="similarity">
    <text evidence="1">Belongs to the glycosyl hydrolase 2 family.</text>
</comment>
<evidence type="ECO:0000256" key="4">
    <source>
        <dbReference type="SAM" id="MobiDB-lite"/>
    </source>
</evidence>
<dbReference type="EMBL" id="JAUJFL010000001">
    <property type="protein sequence ID" value="KAK2614722.1"/>
    <property type="molecule type" value="Genomic_DNA"/>
</dbReference>
<dbReference type="SUPFAM" id="SSF51445">
    <property type="entry name" value="(Trans)glycosidases"/>
    <property type="match status" value="1"/>
</dbReference>
<dbReference type="Proteomes" id="UP001265746">
    <property type="component" value="Unassembled WGS sequence"/>
</dbReference>
<accession>A0AAD9SS75</accession>
<dbReference type="Gene3D" id="2.60.40.10">
    <property type="entry name" value="Immunoglobulins"/>
    <property type="match status" value="3"/>
</dbReference>
<dbReference type="Pfam" id="PF22666">
    <property type="entry name" value="Glyco_hydro_2_N2"/>
    <property type="match status" value="1"/>
</dbReference>
<evidence type="ECO:0000256" key="2">
    <source>
        <dbReference type="ARBA" id="ARBA00022801"/>
    </source>
</evidence>
<dbReference type="Pfam" id="PF17786">
    <property type="entry name" value="Mannosidase_ig"/>
    <property type="match status" value="1"/>
</dbReference>
<dbReference type="SUPFAM" id="SSF49785">
    <property type="entry name" value="Galactose-binding domain-like"/>
    <property type="match status" value="1"/>
</dbReference>
<dbReference type="GO" id="GO:0004553">
    <property type="term" value="F:hydrolase activity, hydrolyzing O-glycosyl compounds"/>
    <property type="evidence" value="ECO:0007669"/>
    <property type="project" value="InterPro"/>
</dbReference>
<dbReference type="InterPro" id="IPR036156">
    <property type="entry name" value="Beta-gal/glucu_dom_sf"/>
</dbReference>
<evidence type="ECO:0000259" key="7">
    <source>
        <dbReference type="Pfam" id="PF22666"/>
    </source>
</evidence>
<comment type="caution">
    <text evidence="8">The sequence shown here is derived from an EMBL/GenBank/DDBJ whole genome shotgun (WGS) entry which is preliminary data.</text>
</comment>
<dbReference type="InterPro" id="IPR041447">
    <property type="entry name" value="Mannosidase_ig"/>
</dbReference>
<dbReference type="InterPro" id="IPR013783">
    <property type="entry name" value="Ig-like_fold"/>
</dbReference>
<dbReference type="Gene3D" id="2.60.120.260">
    <property type="entry name" value="Galactose-binding domain-like"/>
    <property type="match status" value="1"/>
</dbReference>
<reference evidence="8" key="1">
    <citation type="submission" date="2023-06" db="EMBL/GenBank/DDBJ databases">
        <authorList>
            <person name="Noh H."/>
        </authorList>
    </citation>
    <scope>NUCLEOTIDE SEQUENCE</scope>
    <source>
        <strain evidence="8">DUCC20226</strain>
    </source>
</reference>
<evidence type="ECO:0000259" key="5">
    <source>
        <dbReference type="Pfam" id="PF17786"/>
    </source>
</evidence>
<keyword evidence="2" id="KW-0378">Hydrolase</keyword>
<dbReference type="Pfam" id="PF18368">
    <property type="entry name" value="Ig_GlcNase"/>
    <property type="match status" value="1"/>
</dbReference>
<dbReference type="AlphaFoldDB" id="A0AAD9SS75"/>
<feature type="compositionally biased region" description="Polar residues" evidence="4">
    <location>
        <begin position="218"/>
        <end position="227"/>
    </location>
</feature>
<keyword evidence="3" id="KW-0326">Glycosidase</keyword>
<dbReference type="InterPro" id="IPR054593">
    <property type="entry name" value="Beta-mannosidase-like_N2"/>
</dbReference>
<evidence type="ECO:0000259" key="6">
    <source>
        <dbReference type="Pfam" id="PF18368"/>
    </source>
</evidence>
<feature type="domain" description="Beta-mannosidase-like galactose-binding" evidence="7">
    <location>
        <begin position="37"/>
        <end position="128"/>
    </location>
</feature>
<protein>
    <recommendedName>
        <fullName evidence="10">Exo-1,4-beta-D-glucosaminidase</fullName>
    </recommendedName>
</protein>
<dbReference type="PANTHER" id="PTHR43536:SF1">
    <property type="entry name" value="MANNOSYLGLYCOPROTEIN ENDO-BETA-MANNOSIDASE"/>
    <property type="match status" value="1"/>
</dbReference>
<evidence type="ECO:0000313" key="9">
    <source>
        <dbReference type="Proteomes" id="UP001265746"/>
    </source>
</evidence>
<proteinExistence type="inferred from homology"/>
<feature type="region of interest" description="Disordered" evidence="4">
    <location>
        <begin position="209"/>
        <end position="253"/>
    </location>
</feature>
<feature type="domain" description="Exo-beta-D-glucosaminidase Ig-fold" evidence="6">
    <location>
        <begin position="758"/>
        <end position="871"/>
    </location>
</feature>
<gene>
    <name evidence="8" type="ORF">N8I77_001527</name>
</gene>
<evidence type="ECO:0000256" key="1">
    <source>
        <dbReference type="ARBA" id="ARBA00007401"/>
    </source>
</evidence>
<organism evidence="8 9">
    <name type="scientific">Phomopsis amygdali</name>
    <name type="common">Fusicoccum amygdali</name>
    <dbReference type="NCBI Taxonomy" id="1214568"/>
    <lineage>
        <taxon>Eukaryota</taxon>
        <taxon>Fungi</taxon>
        <taxon>Dikarya</taxon>
        <taxon>Ascomycota</taxon>
        <taxon>Pezizomycotina</taxon>
        <taxon>Sordariomycetes</taxon>
        <taxon>Sordariomycetidae</taxon>
        <taxon>Diaporthales</taxon>
        <taxon>Diaporthaceae</taxon>
        <taxon>Diaporthe</taxon>
    </lineage>
</organism>
<evidence type="ECO:0000256" key="3">
    <source>
        <dbReference type="ARBA" id="ARBA00023295"/>
    </source>
</evidence>
<dbReference type="InterPro" id="IPR008979">
    <property type="entry name" value="Galactose-bd-like_sf"/>
</dbReference>
<dbReference type="InterPro" id="IPR043534">
    <property type="entry name" value="EBDG/EBM"/>
</dbReference>
<dbReference type="InterPro" id="IPR017853">
    <property type="entry name" value="GH"/>
</dbReference>
<name>A0AAD9SS75_PHOAM</name>
<sequence length="879" mass="99824">MPGNGKLAYWHHVPVSRCSLIGCLQASGVSPWDDLAHIFTGDNMEAYRANKSWKEPWLYRQEFFLDPDHRKHYLLETNGITSKADIFFNGWQIANKEFQSGSYGGHAYDITPMASDINALLIRVHPTDYNHDLAQGFNDWNPAPPDHGSGVWRDVNVKQTGPAALGPLSVTTEFKTSGTLARVSVRALARNLEKHTIEVLPMASVFRSGSESSTTEGISQVGTSSIHVDQERPSRNTTTGKKNGPSARETSSRTISLAPFASKELQIDLDIPFTEADIWWPRQWGAQPLFAAHLSVSVENITSDRRNSTFGFRKVTSRLNNYNDRVFEVNGFPFQVIGAGYAPDIFLRWDSSRFTSIAEYVLDIGLNTIRLEGNMEHPELYDICDRLGIMILPGWECCDKWEAWSYTEEEGLSDSLWGPNDYITANASMRHEAEMMQTHPAVLGFLIGSDLWPNERATSIYLDALYDCHWETPILAAASKRGHPRGLDPSGLKMEGPYSWVPPNYWYENRLGAAFGFGSELGSGVGTPELQSLSQFLDWPGINDLWRRPSKDLYHMSPADSFSSRKIYNKALWRRFGAPRGLSEYLLSAQMMDYEATRAQFEAYSSNWSAKRPATGLIYWLLNSAWPSLHWELVDYYLHPAGSYFGAKTGNRFEHVAYDYVHKEVSIINRSANKQGSRILELDVIDLHGNRVLKRTVQLFTTPNSSRRLFKIKELKHIRDMVLLRLVLKNGSDNKLLSRNVYWLSNKSDKLIWHRSNWYFTPVEKYADYTALNGILPANVSISAAMDRANMRRVTVTLENLSPFPAVFIRLSLVQQSKNEIPGQLKWAHVTPLKWSDNYVTLWPHEKMVLYADVMKELQDANAVLVHGKNVHEIEIPIE</sequence>
<dbReference type="Gene3D" id="3.20.20.80">
    <property type="entry name" value="Glycosidases"/>
    <property type="match status" value="1"/>
</dbReference>
<dbReference type="InterPro" id="IPR041351">
    <property type="entry name" value="Ig_GlcNase"/>
</dbReference>
<keyword evidence="9" id="KW-1185">Reference proteome</keyword>
<dbReference type="SUPFAM" id="SSF49303">
    <property type="entry name" value="beta-Galactosidase/glucuronidase domain"/>
    <property type="match status" value="3"/>
</dbReference>